<reference evidence="1" key="1">
    <citation type="journal article" date="2020" name="Nature">
        <title>Giant virus diversity and host interactions through global metagenomics.</title>
        <authorList>
            <person name="Schulz F."/>
            <person name="Roux S."/>
            <person name="Paez-Espino D."/>
            <person name="Jungbluth S."/>
            <person name="Walsh D.A."/>
            <person name="Denef V.J."/>
            <person name="McMahon K.D."/>
            <person name="Konstantinidis K.T."/>
            <person name="Eloe-Fadrosh E.A."/>
            <person name="Kyrpides N.C."/>
            <person name="Woyke T."/>
        </authorList>
    </citation>
    <scope>NUCLEOTIDE SEQUENCE</scope>
    <source>
        <strain evidence="1">GVMAG-M-3300023179-114</strain>
    </source>
</reference>
<dbReference type="EMBL" id="MN739720">
    <property type="protein sequence ID" value="QHT22738.1"/>
    <property type="molecule type" value="Genomic_DNA"/>
</dbReference>
<evidence type="ECO:0000313" key="1">
    <source>
        <dbReference type="EMBL" id="QHT22738.1"/>
    </source>
</evidence>
<name>A0A6C0E1U8_9ZZZZ</name>
<organism evidence="1">
    <name type="scientific">viral metagenome</name>
    <dbReference type="NCBI Taxonomy" id="1070528"/>
    <lineage>
        <taxon>unclassified sequences</taxon>
        <taxon>metagenomes</taxon>
        <taxon>organismal metagenomes</taxon>
    </lineage>
</organism>
<accession>A0A6C0E1U8</accession>
<dbReference type="AlphaFoldDB" id="A0A6C0E1U8"/>
<sequence>MGYNIELSVHLMKCSSFLDVEKSLFLLAEQNSCETVYSFSENDGTTKIPRYHQIIVVTFEKDKLYHLQQFIKVVKHYKYVNIECIYNDNHQVKLIYATFYYLQTLDKRIATDYQVLKRNRNYSEDELKIINEIIN</sequence>
<protein>
    <submittedName>
        <fullName evidence="1">Uncharacterized protein</fullName>
    </submittedName>
</protein>
<proteinExistence type="predicted"/>